<comment type="caution">
    <text evidence="2">The sequence shown here is derived from an EMBL/GenBank/DDBJ whole genome shotgun (WGS) entry which is preliminary data.</text>
</comment>
<gene>
    <name evidence="2" type="ORF">EHS25_004867</name>
</gene>
<keyword evidence="3" id="KW-1185">Reference proteome</keyword>
<reference evidence="2 3" key="1">
    <citation type="submission" date="2018-11" db="EMBL/GenBank/DDBJ databases">
        <title>Genome sequence of Saitozyma podzolica DSM 27192.</title>
        <authorList>
            <person name="Aliyu H."/>
            <person name="Gorte O."/>
            <person name="Ochsenreither K."/>
        </authorList>
    </citation>
    <scope>NUCLEOTIDE SEQUENCE [LARGE SCALE GENOMIC DNA]</scope>
    <source>
        <strain evidence="2 3">DSM 27192</strain>
    </source>
</reference>
<dbReference type="STRING" id="1890683.A0A427Y325"/>
<dbReference type="EMBL" id="RSCD01000020">
    <property type="protein sequence ID" value="RSH85471.1"/>
    <property type="molecule type" value="Genomic_DNA"/>
</dbReference>
<dbReference type="Proteomes" id="UP000279259">
    <property type="component" value="Unassembled WGS sequence"/>
</dbReference>
<dbReference type="AlphaFoldDB" id="A0A427Y325"/>
<feature type="compositionally biased region" description="Pro residues" evidence="1">
    <location>
        <begin position="30"/>
        <end position="40"/>
    </location>
</feature>
<feature type="region of interest" description="Disordered" evidence="1">
    <location>
        <begin position="19"/>
        <end position="51"/>
    </location>
</feature>
<organism evidence="2 3">
    <name type="scientific">Saitozyma podzolica</name>
    <dbReference type="NCBI Taxonomy" id="1890683"/>
    <lineage>
        <taxon>Eukaryota</taxon>
        <taxon>Fungi</taxon>
        <taxon>Dikarya</taxon>
        <taxon>Basidiomycota</taxon>
        <taxon>Agaricomycotina</taxon>
        <taxon>Tremellomycetes</taxon>
        <taxon>Tremellales</taxon>
        <taxon>Trimorphomycetaceae</taxon>
        <taxon>Saitozyma</taxon>
    </lineage>
</organism>
<name>A0A427Y325_9TREE</name>
<evidence type="ECO:0000313" key="3">
    <source>
        <dbReference type="Proteomes" id="UP000279259"/>
    </source>
</evidence>
<sequence>MDRARASLQYAFNMHAYSPHPTAPAGAEPSQPPSVPPNGQPHPSLVPNDQNLRMFNPTRDISSPHFFAGTNYPSSGLRFPPAYAFTSQDVPQPTQNGNPNVLDRYAEFQMHQNHQRQQRVLAELGIPLQDKSLLDDIFGDRVGAVWPGVPASVEERVTQTSQVTQVGRH</sequence>
<protein>
    <submittedName>
        <fullName evidence="2">Uncharacterized protein</fullName>
    </submittedName>
</protein>
<accession>A0A427Y325</accession>
<evidence type="ECO:0000313" key="2">
    <source>
        <dbReference type="EMBL" id="RSH85471.1"/>
    </source>
</evidence>
<evidence type="ECO:0000256" key="1">
    <source>
        <dbReference type="SAM" id="MobiDB-lite"/>
    </source>
</evidence>
<proteinExistence type="predicted"/>